<evidence type="ECO:0008006" key="4">
    <source>
        <dbReference type="Google" id="ProtNLM"/>
    </source>
</evidence>
<gene>
    <name evidence="2" type="ORF">NDU88_003895</name>
</gene>
<accession>A0AAV7UF05</accession>
<evidence type="ECO:0000313" key="2">
    <source>
        <dbReference type="EMBL" id="KAJ1187116.1"/>
    </source>
</evidence>
<evidence type="ECO:0000313" key="3">
    <source>
        <dbReference type="Proteomes" id="UP001066276"/>
    </source>
</evidence>
<keyword evidence="3" id="KW-1185">Reference proteome</keyword>
<feature type="region of interest" description="Disordered" evidence="1">
    <location>
        <begin position="114"/>
        <end position="133"/>
    </location>
</feature>
<dbReference type="AlphaFoldDB" id="A0AAV7UF05"/>
<protein>
    <recommendedName>
        <fullName evidence="4">Secreted protein</fullName>
    </recommendedName>
</protein>
<evidence type="ECO:0000256" key="1">
    <source>
        <dbReference type="SAM" id="MobiDB-lite"/>
    </source>
</evidence>
<dbReference type="Proteomes" id="UP001066276">
    <property type="component" value="Chromosome 3_1"/>
</dbReference>
<comment type="caution">
    <text evidence="2">The sequence shown here is derived from an EMBL/GenBank/DDBJ whole genome shotgun (WGS) entry which is preliminary data.</text>
</comment>
<reference evidence="2" key="1">
    <citation type="journal article" date="2022" name="bioRxiv">
        <title>Sequencing and chromosome-scale assembly of the giantPleurodeles waltlgenome.</title>
        <authorList>
            <person name="Brown T."/>
            <person name="Elewa A."/>
            <person name="Iarovenko S."/>
            <person name="Subramanian E."/>
            <person name="Araus A.J."/>
            <person name="Petzold A."/>
            <person name="Susuki M."/>
            <person name="Suzuki K.-i.T."/>
            <person name="Hayashi T."/>
            <person name="Toyoda A."/>
            <person name="Oliveira C."/>
            <person name="Osipova E."/>
            <person name="Leigh N.D."/>
            <person name="Simon A."/>
            <person name="Yun M.H."/>
        </authorList>
    </citation>
    <scope>NUCLEOTIDE SEQUENCE</scope>
    <source>
        <strain evidence="2">20211129_DDA</strain>
        <tissue evidence="2">Liver</tissue>
    </source>
</reference>
<sequence>MALVAPRAPQLLHIAVFSAVHRHLNCAASSCPQNDFFNVGEGEGGGTHIHPHDVSLQCPHTLGAPRIACRASSPHLILPYPRFSMGDTSRCGVRELSRCALLFWAPVSGRPPPGAALRHYDGPPRGRPSAGRWRTQDCRAPICRSARLFYREKGTSRSYVAVCGNTPGSKI</sequence>
<name>A0AAV7UF05_PLEWA</name>
<dbReference type="EMBL" id="JANPWB010000005">
    <property type="protein sequence ID" value="KAJ1187116.1"/>
    <property type="molecule type" value="Genomic_DNA"/>
</dbReference>
<organism evidence="2 3">
    <name type="scientific">Pleurodeles waltl</name>
    <name type="common">Iberian ribbed newt</name>
    <dbReference type="NCBI Taxonomy" id="8319"/>
    <lineage>
        <taxon>Eukaryota</taxon>
        <taxon>Metazoa</taxon>
        <taxon>Chordata</taxon>
        <taxon>Craniata</taxon>
        <taxon>Vertebrata</taxon>
        <taxon>Euteleostomi</taxon>
        <taxon>Amphibia</taxon>
        <taxon>Batrachia</taxon>
        <taxon>Caudata</taxon>
        <taxon>Salamandroidea</taxon>
        <taxon>Salamandridae</taxon>
        <taxon>Pleurodelinae</taxon>
        <taxon>Pleurodeles</taxon>
    </lineage>
</organism>
<proteinExistence type="predicted"/>